<sequence length="212" mass="24243">MVISQIQPVLVELVGLAASYDASKHPKLHLKIRDLLDLWQNDGYYDKEFIQKLRSAADTGGKLRGQDFTVLETDSRAQTNPKDTRDAPYTMPAVHGDPNTKWYNLPAGCMLPHMKKDSTRPINTRAIRALPLRSGEVDSVLAEAVKDYLRESDRIYEISEYYDGGKTCEDVDNMGRALRKDEASGEKKPIESRYGWSVEYCKKMKQRKKERK</sequence>
<evidence type="ECO:0000313" key="2">
    <source>
        <dbReference type="Proteomes" id="UP001186974"/>
    </source>
</evidence>
<comment type="caution">
    <text evidence="1">The sequence shown here is derived from an EMBL/GenBank/DDBJ whole genome shotgun (WGS) entry which is preliminary data.</text>
</comment>
<feature type="non-terminal residue" evidence="1">
    <location>
        <position position="212"/>
    </location>
</feature>
<accession>A0ACC3D6E9</accession>
<keyword evidence="2" id="KW-1185">Reference proteome</keyword>
<proteinExistence type="predicted"/>
<evidence type="ECO:0000313" key="1">
    <source>
        <dbReference type="EMBL" id="KAK3062527.1"/>
    </source>
</evidence>
<name>A0ACC3D6E9_9PEZI</name>
<dbReference type="EMBL" id="JAWDJW010007247">
    <property type="protein sequence ID" value="KAK3062527.1"/>
    <property type="molecule type" value="Genomic_DNA"/>
</dbReference>
<organism evidence="1 2">
    <name type="scientific">Coniosporium uncinatum</name>
    <dbReference type="NCBI Taxonomy" id="93489"/>
    <lineage>
        <taxon>Eukaryota</taxon>
        <taxon>Fungi</taxon>
        <taxon>Dikarya</taxon>
        <taxon>Ascomycota</taxon>
        <taxon>Pezizomycotina</taxon>
        <taxon>Dothideomycetes</taxon>
        <taxon>Dothideomycetes incertae sedis</taxon>
        <taxon>Coniosporium</taxon>
    </lineage>
</organism>
<reference evidence="1" key="1">
    <citation type="submission" date="2024-09" db="EMBL/GenBank/DDBJ databases">
        <title>Black Yeasts Isolated from many extreme environments.</title>
        <authorList>
            <person name="Coleine C."/>
            <person name="Stajich J.E."/>
            <person name="Selbmann L."/>
        </authorList>
    </citation>
    <scope>NUCLEOTIDE SEQUENCE</scope>
    <source>
        <strain evidence="1">CCFEE 5737</strain>
    </source>
</reference>
<dbReference type="Proteomes" id="UP001186974">
    <property type="component" value="Unassembled WGS sequence"/>
</dbReference>
<gene>
    <name evidence="1" type="ORF">LTS18_003884</name>
</gene>
<protein>
    <submittedName>
        <fullName evidence="1">Uncharacterized protein</fullName>
    </submittedName>
</protein>